<dbReference type="EMBL" id="JARAWP010000051">
    <property type="protein sequence ID" value="MDX3025652.1"/>
    <property type="molecule type" value="Genomic_DNA"/>
</dbReference>
<organism evidence="2 3">
    <name type="scientific">Streptomyces acidiscabies</name>
    <dbReference type="NCBI Taxonomy" id="42234"/>
    <lineage>
        <taxon>Bacteria</taxon>
        <taxon>Bacillati</taxon>
        <taxon>Actinomycetota</taxon>
        <taxon>Actinomycetes</taxon>
        <taxon>Kitasatosporales</taxon>
        <taxon>Streptomycetaceae</taxon>
        <taxon>Streptomyces</taxon>
    </lineage>
</organism>
<proteinExistence type="predicted"/>
<feature type="region of interest" description="Disordered" evidence="1">
    <location>
        <begin position="38"/>
        <end position="70"/>
    </location>
</feature>
<reference evidence="2 3" key="1">
    <citation type="journal article" date="2023" name="Microb. Genom.">
        <title>Mesoterricola silvestris gen. nov., sp. nov., Mesoterricola sediminis sp. nov., Geothrix oryzae sp. nov., Geothrix edaphica sp. nov., Geothrix rubra sp. nov., and Geothrix limicola sp. nov., six novel members of Acidobacteriota isolated from soils.</title>
        <authorList>
            <person name="Weisberg A.J."/>
            <person name="Pearce E."/>
            <person name="Kramer C.G."/>
            <person name="Chang J.H."/>
            <person name="Clarke C.R."/>
        </authorList>
    </citation>
    <scope>NUCLEOTIDE SEQUENCE [LARGE SCALE GENOMIC DNA]</scope>
    <source>
        <strain evidence="2 3">NB05-1H</strain>
    </source>
</reference>
<dbReference type="Proteomes" id="UP001272987">
    <property type="component" value="Unassembled WGS sequence"/>
</dbReference>
<feature type="compositionally biased region" description="Basic and acidic residues" evidence="1">
    <location>
        <begin position="43"/>
        <end position="53"/>
    </location>
</feature>
<evidence type="ECO:0000313" key="2">
    <source>
        <dbReference type="EMBL" id="MDX3025652.1"/>
    </source>
</evidence>
<accession>A0ABU4MCW5</accession>
<name>A0ABU4MCW5_9ACTN</name>
<protein>
    <submittedName>
        <fullName evidence="2">Uncharacterized protein</fullName>
    </submittedName>
</protein>
<sequence length="156" mass="17005">MKLLIEHACDHAATADITGPDTHGQRARKAAWLAGQDCPDCSSRSREREHQEANARAVAESASHGWPDLVGTPRQAAWAATIRSETVQEMRDRLAAQCTPEAAGRAHAMWTAAALRQTDASWWIEHRSFALRNVTALLTPAERDAVNTAVSEGKTL</sequence>
<dbReference type="RefSeq" id="WP_319167662.1">
    <property type="nucleotide sequence ID" value="NZ_JARAWP010000051.1"/>
</dbReference>
<evidence type="ECO:0000256" key="1">
    <source>
        <dbReference type="SAM" id="MobiDB-lite"/>
    </source>
</evidence>
<keyword evidence="3" id="KW-1185">Reference proteome</keyword>
<evidence type="ECO:0000313" key="3">
    <source>
        <dbReference type="Proteomes" id="UP001272987"/>
    </source>
</evidence>
<gene>
    <name evidence="2" type="ORF">PV666_48510</name>
</gene>
<comment type="caution">
    <text evidence="2">The sequence shown here is derived from an EMBL/GenBank/DDBJ whole genome shotgun (WGS) entry which is preliminary data.</text>
</comment>